<keyword evidence="12" id="KW-1133">Transmembrane helix</keyword>
<evidence type="ECO:0000256" key="11">
    <source>
        <dbReference type="SAM" id="MobiDB-lite"/>
    </source>
</evidence>
<keyword evidence="10" id="KW-0966">Cell projection</keyword>
<keyword evidence="5" id="KW-0272">Extracellular matrix</keyword>
<dbReference type="PANTHER" id="PTHR12199:SF4">
    <property type="entry name" value="INTERPHOTORECEPTOR MATRIX PROTEOGLYCAN 2"/>
    <property type="match status" value="1"/>
</dbReference>
<feature type="region of interest" description="Disordered" evidence="11">
    <location>
        <begin position="335"/>
        <end position="364"/>
    </location>
</feature>
<evidence type="ECO:0000256" key="10">
    <source>
        <dbReference type="ARBA" id="ARBA00023273"/>
    </source>
</evidence>
<feature type="compositionally biased region" description="Polar residues" evidence="11">
    <location>
        <begin position="335"/>
        <end position="345"/>
    </location>
</feature>
<evidence type="ECO:0000256" key="2">
    <source>
        <dbReference type="ARBA" id="ARBA00004504"/>
    </source>
</evidence>
<comment type="subcellular location">
    <subcellularLocation>
        <location evidence="2">Cell projection</location>
        <location evidence="2">Cilium</location>
        <location evidence="2">Photoreceptor outer segment</location>
    </subcellularLocation>
    <subcellularLocation>
        <location evidence="1">Photoreceptor inner segment</location>
    </subcellularLocation>
    <subcellularLocation>
        <location evidence="3">Secreted</location>
        <location evidence="3">Extracellular space</location>
        <location evidence="3">Extracellular matrix</location>
        <location evidence="3">Interphotoreceptor matrix</location>
    </subcellularLocation>
</comment>
<dbReference type="InterPro" id="IPR039861">
    <property type="entry name" value="IMPG"/>
</dbReference>
<feature type="region of interest" description="Disordered" evidence="11">
    <location>
        <begin position="130"/>
        <end position="149"/>
    </location>
</feature>
<dbReference type="GO" id="GO:0005540">
    <property type="term" value="F:hyaluronic acid binding"/>
    <property type="evidence" value="ECO:0007669"/>
    <property type="project" value="TreeGrafter"/>
</dbReference>
<dbReference type="GO" id="GO:0007601">
    <property type="term" value="P:visual perception"/>
    <property type="evidence" value="ECO:0007669"/>
    <property type="project" value="InterPro"/>
</dbReference>
<accession>A0A3Q3WQY1</accession>
<sequence>VTAHNYSYTVDSEEHSRYLDDPSDLNRLLYRQHVALTRRKRNILFPSGVKLCTQETFDQAVANHLKYFHLRVCQETVWEAFKIFWDRLPERDEYQDWVGRCMDGSVSVTDIGKFFSQSEEHVSLIRKELVDTPEERTGGESEAPEIPTTSLAETTVKIQPKPDAVEETITLNEQATLPAKQEVGEELEKSLGTPSAEEVVVAGEHAKETEPKGEPMQELSLKLRGETYNDSLRDRSSFHYQQLIEDAFERLPGFKNVHVVEFRGLVVLVHYAITVEVDSGGITNDTLDFISLQNNLVEKNYPGTAEQPTIVYTITDFRNYITEALHKDNFLTNSSLEIQPDSPQLENGDHTVAPGGSSTTAPLLPVKHQTGSEVVHALEEGSGSGYSGDGQGGDLWSWKPAANSDGTGFYEKGDNSLEVIPPPDLEETEDEDEEDDIIRIEFTSSLPLRTTTTPALEVSVPKGSTEDPVFDQVLVTPHNSPDPQYSTTTQAPVFSSKDILTVELSEQTVEVSSIYDSKSMTKAYTHAAQATDSPTNAAWTYEAPVFAGTADSAVRFKETIQEVEVTTKPEIEFPVIIVGSKSEVVPEMEEVEVHNVHEAPKVPNADGSSTKEEEEEKEEPTFVVVQTVTIKDYSFGTMTKEPSEIEEFTEKSKVLLPKTNISDEVEILEEHHISTNDPLVMVPIVRHQSEDLVVDEVMVATTTTAAPVQASSTSPDYSSSIVFSPEKDSPFTRVSDTAPEDEEPVFLEPPSHEDGDEVPVINLPSDIPHLTSPVVIINKTEGAPMDSVELSPTTSAQDEVPATTYTNTSKEELGSSILQTTTSSFQEVNNNTPAVKTQPFEEEISDVPSIDVSFDLFQYGNVQTEGDSSGFFSGAQGSDLDAVALPTRPTRALTVFFSLRVTNMAFSMDLFNKSSAEYKALEQRFLELLVPYLQSNLSNFKNLEILNFRNGSIVVNSRMRFGKPVPRGVTSVVYLILEDFANTAYHTMNLAIDKYSLDVESGERADPCKFQACNDFSECMVNHWSGEAECVCDVGYLSVDGLPCQSICDVRADFCLNDGKCDVIPGKGAICRCRVGENWWYRGEHCEEYVSEPLVVGIAILSVAGFLIVAGGIIFFLAKTLRDRTLTINYSPSSRWGDSAATLERATKVNPVLESDPVTGQYYHRYDDELPQYIRHGNHSVPQYSSSIDTDGSRNLSNDEIQHIYENTTLTNQVRKLLMNMIYHLFQ</sequence>
<protein>
    <recommendedName>
        <fullName evidence="13">SEA domain-containing protein</fullName>
    </recommendedName>
</protein>
<dbReference type="PROSITE" id="PS50024">
    <property type="entry name" value="SEA"/>
    <property type="match status" value="1"/>
</dbReference>
<keyword evidence="12" id="KW-0812">Transmembrane</keyword>
<evidence type="ECO:0000256" key="4">
    <source>
        <dbReference type="ARBA" id="ARBA00022525"/>
    </source>
</evidence>
<keyword evidence="4" id="KW-0964">Secreted</keyword>
<feature type="region of interest" description="Disordered" evidence="11">
    <location>
        <begin position="406"/>
        <end position="434"/>
    </location>
</feature>
<evidence type="ECO:0000256" key="1">
    <source>
        <dbReference type="ARBA" id="ARBA00004437"/>
    </source>
</evidence>
<evidence type="ECO:0000256" key="12">
    <source>
        <dbReference type="SAM" id="Phobius"/>
    </source>
</evidence>
<dbReference type="Gene3D" id="3.30.70.960">
    <property type="entry name" value="SEA domain"/>
    <property type="match status" value="1"/>
</dbReference>
<organism evidence="14 15">
    <name type="scientific">Mola mola</name>
    <name type="common">Ocean sunfish</name>
    <name type="synonym">Tetraodon mola</name>
    <dbReference type="NCBI Taxonomy" id="94237"/>
    <lineage>
        <taxon>Eukaryota</taxon>
        <taxon>Metazoa</taxon>
        <taxon>Chordata</taxon>
        <taxon>Craniata</taxon>
        <taxon>Vertebrata</taxon>
        <taxon>Euteleostomi</taxon>
        <taxon>Actinopterygii</taxon>
        <taxon>Neopterygii</taxon>
        <taxon>Teleostei</taxon>
        <taxon>Neoteleostei</taxon>
        <taxon>Acanthomorphata</taxon>
        <taxon>Eupercaria</taxon>
        <taxon>Tetraodontiformes</taxon>
        <taxon>Molidae</taxon>
        <taxon>Mola</taxon>
    </lineage>
</organism>
<reference evidence="14" key="2">
    <citation type="submission" date="2025-09" db="UniProtKB">
        <authorList>
            <consortium name="Ensembl"/>
        </authorList>
    </citation>
    <scope>IDENTIFICATION</scope>
</reference>
<dbReference type="Proteomes" id="UP000261620">
    <property type="component" value="Unplaced"/>
</dbReference>
<dbReference type="Pfam" id="PF01390">
    <property type="entry name" value="SEA"/>
    <property type="match status" value="1"/>
</dbReference>
<dbReference type="Ensembl" id="ENSMMOT00000017904.1">
    <property type="protein sequence ID" value="ENSMMOP00000017613.1"/>
    <property type="gene ID" value="ENSMMOG00000013373.1"/>
</dbReference>
<dbReference type="GO" id="GO:0001917">
    <property type="term" value="C:photoreceptor inner segment"/>
    <property type="evidence" value="ECO:0007669"/>
    <property type="project" value="UniProtKB-SubCell"/>
</dbReference>
<name>A0A3Q3WQY1_MOLML</name>
<keyword evidence="12" id="KW-0472">Membrane</keyword>
<keyword evidence="7" id="KW-0732">Signal</keyword>
<feature type="region of interest" description="Disordered" evidence="11">
    <location>
        <begin position="707"/>
        <end position="756"/>
    </location>
</feature>
<keyword evidence="9" id="KW-0325">Glycoprotein</keyword>
<proteinExistence type="predicted"/>
<dbReference type="GO" id="GO:0033165">
    <property type="term" value="C:interphotoreceptor matrix"/>
    <property type="evidence" value="ECO:0007669"/>
    <property type="project" value="UniProtKB-SubCell"/>
</dbReference>
<dbReference type="GO" id="GO:0001750">
    <property type="term" value="C:photoreceptor outer segment"/>
    <property type="evidence" value="ECO:0007669"/>
    <property type="project" value="UniProtKB-SubCell"/>
</dbReference>
<keyword evidence="8" id="KW-0677">Repeat</keyword>
<feature type="transmembrane region" description="Helical" evidence="12">
    <location>
        <begin position="1094"/>
        <end position="1118"/>
    </location>
</feature>
<dbReference type="GO" id="GO:0008201">
    <property type="term" value="F:heparin binding"/>
    <property type="evidence" value="ECO:0007669"/>
    <property type="project" value="UniProtKB-KW"/>
</dbReference>
<dbReference type="PANTHER" id="PTHR12199">
    <property type="entry name" value="INTERPHOTORECEPTOR MATRIX PROTEOGLYCAN"/>
    <property type="match status" value="1"/>
</dbReference>
<evidence type="ECO:0000313" key="15">
    <source>
        <dbReference type="Proteomes" id="UP000261620"/>
    </source>
</evidence>
<dbReference type="AlphaFoldDB" id="A0A3Q3WQY1"/>
<evidence type="ECO:0000313" key="14">
    <source>
        <dbReference type="Ensembl" id="ENSMMOP00000017613.1"/>
    </source>
</evidence>
<evidence type="ECO:0000256" key="9">
    <source>
        <dbReference type="ARBA" id="ARBA00023180"/>
    </source>
</evidence>
<dbReference type="OMA" id="NSGHIED"/>
<keyword evidence="15" id="KW-1185">Reference proteome</keyword>
<evidence type="ECO:0000256" key="5">
    <source>
        <dbReference type="ARBA" id="ARBA00022530"/>
    </source>
</evidence>
<feature type="domain" description="SEA" evidence="13">
    <location>
        <begin position="891"/>
        <end position="1004"/>
    </location>
</feature>
<feature type="region of interest" description="Disordered" evidence="11">
    <location>
        <begin position="600"/>
        <end position="620"/>
    </location>
</feature>
<evidence type="ECO:0000256" key="8">
    <source>
        <dbReference type="ARBA" id="ARBA00022737"/>
    </source>
</evidence>
<feature type="compositionally biased region" description="Basic and acidic residues" evidence="11">
    <location>
        <begin position="130"/>
        <end position="139"/>
    </location>
</feature>
<evidence type="ECO:0000256" key="6">
    <source>
        <dbReference type="ARBA" id="ARBA00022674"/>
    </source>
</evidence>
<dbReference type="SMART" id="SM00200">
    <property type="entry name" value="SEA"/>
    <property type="match status" value="2"/>
</dbReference>
<evidence type="ECO:0000256" key="7">
    <source>
        <dbReference type="ARBA" id="ARBA00022729"/>
    </source>
</evidence>
<dbReference type="PROSITE" id="PS00018">
    <property type="entry name" value="EF_HAND_1"/>
    <property type="match status" value="1"/>
</dbReference>
<feature type="compositionally biased region" description="Acidic residues" evidence="11">
    <location>
        <begin position="424"/>
        <end position="434"/>
    </location>
</feature>
<dbReference type="InterPro" id="IPR000082">
    <property type="entry name" value="SEA_dom"/>
</dbReference>
<dbReference type="InterPro" id="IPR018247">
    <property type="entry name" value="EF_Hand_1_Ca_BS"/>
</dbReference>
<evidence type="ECO:0000256" key="3">
    <source>
        <dbReference type="ARBA" id="ARBA00004593"/>
    </source>
</evidence>
<reference evidence="14" key="1">
    <citation type="submission" date="2025-08" db="UniProtKB">
        <authorList>
            <consortium name="Ensembl"/>
        </authorList>
    </citation>
    <scope>IDENTIFICATION</scope>
</reference>
<evidence type="ECO:0000259" key="13">
    <source>
        <dbReference type="PROSITE" id="PS50024"/>
    </source>
</evidence>
<feature type="region of interest" description="Disordered" evidence="11">
    <location>
        <begin position="173"/>
        <end position="195"/>
    </location>
</feature>
<dbReference type="SUPFAM" id="SSF82671">
    <property type="entry name" value="SEA domain"/>
    <property type="match status" value="1"/>
</dbReference>
<dbReference type="InterPro" id="IPR036364">
    <property type="entry name" value="SEA_dom_sf"/>
</dbReference>
<keyword evidence="6" id="KW-0358">Heparin-binding</keyword>